<feature type="region of interest" description="Disordered" evidence="1">
    <location>
        <begin position="182"/>
        <end position="202"/>
    </location>
</feature>
<evidence type="ECO:0000313" key="3">
    <source>
        <dbReference type="Proteomes" id="UP000479000"/>
    </source>
</evidence>
<dbReference type="Proteomes" id="UP000479000">
    <property type="component" value="Unassembled WGS sequence"/>
</dbReference>
<dbReference type="OrthoDB" id="6782661at2759"/>
<name>A0A6H5HNB4_9HEMI</name>
<dbReference type="EMBL" id="CADCXU010034529">
    <property type="protein sequence ID" value="CAB0019770.1"/>
    <property type="molecule type" value="Genomic_DNA"/>
</dbReference>
<evidence type="ECO:0000313" key="2">
    <source>
        <dbReference type="EMBL" id="CAB0019770.1"/>
    </source>
</evidence>
<organism evidence="2 3">
    <name type="scientific">Nesidiocoris tenuis</name>
    <dbReference type="NCBI Taxonomy" id="355587"/>
    <lineage>
        <taxon>Eukaryota</taxon>
        <taxon>Metazoa</taxon>
        <taxon>Ecdysozoa</taxon>
        <taxon>Arthropoda</taxon>
        <taxon>Hexapoda</taxon>
        <taxon>Insecta</taxon>
        <taxon>Pterygota</taxon>
        <taxon>Neoptera</taxon>
        <taxon>Paraneoptera</taxon>
        <taxon>Hemiptera</taxon>
        <taxon>Heteroptera</taxon>
        <taxon>Panheteroptera</taxon>
        <taxon>Cimicomorpha</taxon>
        <taxon>Miridae</taxon>
        <taxon>Dicyphina</taxon>
        <taxon>Nesidiocoris</taxon>
    </lineage>
</organism>
<protein>
    <submittedName>
        <fullName evidence="2">Uncharacterized protein</fullName>
    </submittedName>
</protein>
<evidence type="ECO:0000256" key="1">
    <source>
        <dbReference type="SAM" id="MobiDB-lite"/>
    </source>
</evidence>
<reference evidence="2 3" key="1">
    <citation type="submission" date="2020-02" db="EMBL/GenBank/DDBJ databases">
        <authorList>
            <person name="Ferguson B K."/>
        </authorList>
    </citation>
    <scope>NUCLEOTIDE SEQUENCE [LARGE SCALE GENOMIC DNA]</scope>
</reference>
<sequence length="442" mass="49650">MAFLHYNLQDLMKKCGPSRFNDRKTDNLPLRSKTRGDTSTKICSKTFETKFSINAGTDGRTSNVGQLEERGRASTRHSVYAEQRLRGTASTRQSVYAAQRLRGTASTRHSVYAAQRLRGSASTRHSVEKTQLGRHKAHPPRPTSSTVAYLASGGPRSGHRKFEVYELARGCKAQPLDATRKSARAGWSARPFRGTGDRVTGGSGCRLALQPPRQQVDAAGAHGQDVHERQPLLYIYYSSVFYHLSHFIKLELTDQLAWRGIASTQSDLRRSVDWCVVRKVRNSAFVAADQQERRSVRSEPGRQLSPPVPPPTYLWEEIRKKRRKGSYPWTHFIKPPYDDEEWLRNSGGGAFYHGTTRCHPGPEKSADPPPVWLFREATDPHFLDLDTPLSVRNAVAVQEFEQRSLRVPVLPEHRTSAGEEVAGGDADDEPAIDHGVRRFCQI</sequence>
<keyword evidence="3" id="KW-1185">Reference proteome</keyword>
<dbReference type="AlphaFoldDB" id="A0A6H5HNB4"/>
<accession>A0A6H5HNB4</accession>
<gene>
    <name evidence="2" type="ORF">NTEN_LOCUS23443</name>
</gene>
<feature type="region of interest" description="Disordered" evidence="1">
    <location>
        <begin position="101"/>
        <end position="154"/>
    </location>
</feature>
<proteinExistence type="predicted"/>